<dbReference type="AlphaFoldDB" id="A0AAV1CGG4"/>
<evidence type="ECO:0000313" key="2">
    <source>
        <dbReference type="Proteomes" id="UP001161247"/>
    </source>
</evidence>
<dbReference type="Proteomes" id="UP001161247">
    <property type="component" value="Chromosome 2"/>
</dbReference>
<proteinExistence type="predicted"/>
<sequence length="304" mass="33197">MADKPSRAVVLYGDGLAPLIDSVHTHFHSMASLSSCGFLTLPHSPPSENDEARMVREFGELLDVNENVKDYTQADSQVPTISDRFMGLKAALVTNNSNLQCFGRKCGLTILSMNEITGSSHPLDQPFLGASGLLKVLGFQDGKTLDTSQFDLILVHMGAGEGPDGLVDIKQVNDLVGALVDMVKPETEISSRLHLSLIMSYGAVHGDGNSKSSLSVVKLDDNSKLSLLYPRQSYTLKAGKLRENVRCHSPMLIAQWQNAVTRRDLVGTFSFLNFKEHGGNLVIPADRFIHEVAFKLWKAPKYGA</sequence>
<evidence type="ECO:0000313" key="1">
    <source>
        <dbReference type="EMBL" id="CAI9093672.1"/>
    </source>
</evidence>
<dbReference type="EMBL" id="OX459119">
    <property type="protein sequence ID" value="CAI9093672.1"/>
    <property type="molecule type" value="Genomic_DNA"/>
</dbReference>
<name>A0AAV1CGG4_OLDCO</name>
<protein>
    <submittedName>
        <fullName evidence="1">OLC1v1029231C3</fullName>
    </submittedName>
</protein>
<dbReference type="PANTHER" id="PTHR35506">
    <property type="entry name" value="OS02G0135600 PROTEIN"/>
    <property type="match status" value="1"/>
</dbReference>
<accession>A0AAV1CGG4</accession>
<dbReference type="PANTHER" id="PTHR35506:SF1">
    <property type="entry name" value="OS02G0135600 PROTEIN"/>
    <property type="match status" value="1"/>
</dbReference>
<keyword evidence="2" id="KW-1185">Reference proteome</keyword>
<organism evidence="1 2">
    <name type="scientific">Oldenlandia corymbosa var. corymbosa</name>
    <dbReference type="NCBI Taxonomy" id="529605"/>
    <lineage>
        <taxon>Eukaryota</taxon>
        <taxon>Viridiplantae</taxon>
        <taxon>Streptophyta</taxon>
        <taxon>Embryophyta</taxon>
        <taxon>Tracheophyta</taxon>
        <taxon>Spermatophyta</taxon>
        <taxon>Magnoliopsida</taxon>
        <taxon>eudicotyledons</taxon>
        <taxon>Gunneridae</taxon>
        <taxon>Pentapetalae</taxon>
        <taxon>asterids</taxon>
        <taxon>lamiids</taxon>
        <taxon>Gentianales</taxon>
        <taxon>Rubiaceae</taxon>
        <taxon>Rubioideae</taxon>
        <taxon>Spermacoceae</taxon>
        <taxon>Hedyotis-Oldenlandia complex</taxon>
        <taxon>Oldenlandia</taxon>
    </lineage>
</organism>
<reference evidence="1" key="1">
    <citation type="submission" date="2023-03" db="EMBL/GenBank/DDBJ databases">
        <authorList>
            <person name="Julca I."/>
        </authorList>
    </citation>
    <scope>NUCLEOTIDE SEQUENCE</scope>
</reference>
<gene>
    <name evidence="1" type="ORF">OLC1_LOCUS5024</name>
</gene>